<reference evidence="4" key="1">
    <citation type="submission" date="2012-07" db="EMBL/GenBank/DDBJ databases">
        <title>Genome of the Chinese tree shrew, a rising model animal genetically related to primates.</title>
        <authorList>
            <person name="Zhang G."/>
            <person name="Fan Y."/>
            <person name="Yao Y."/>
            <person name="Huang Z."/>
        </authorList>
    </citation>
    <scope>NUCLEOTIDE SEQUENCE [LARGE SCALE GENOMIC DNA]</scope>
</reference>
<dbReference type="InterPro" id="IPR012959">
    <property type="entry name" value="CPL_dom"/>
</dbReference>
<dbReference type="SUPFAM" id="SSF48371">
    <property type="entry name" value="ARM repeat"/>
    <property type="match status" value="1"/>
</dbReference>
<dbReference type="Pfam" id="PF08144">
    <property type="entry name" value="CPL"/>
    <property type="match status" value="1"/>
</dbReference>
<dbReference type="PANTHER" id="PTHR13389:SF0">
    <property type="entry name" value="PUMILIO HOMOLOG 3"/>
    <property type="match status" value="1"/>
</dbReference>
<organism evidence="3 4">
    <name type="scientific">Tupaia chinensis</name>
    <name type="common">Chinese tree shrew</name>
    <name type="synonym">Tupaia belangeri chinensis</name>
    <dbReference type="NCBI Taxonomy" id="246437"/>
    <lineage>
        <taxon>Eukaryota</taxon>
        <taxon>Metazoa</taxon>
        <taxon>Chordata</taxon>
        <taxon>Craniata</taxon>
        <taxon>Vertebrata</taxon>
        <taxon>Euteleostomi</taxon>
        <taxon>Mammalia</taxon>
        <taxon>Eutheria</taxon>
        <taxon>Euarchontoglires</taxon>
        <taxon>Scandentia</taxon>
        <taxon>Tupaiidae</taxon>
        <taxon>Tupaia</taxon>
    </lineage>
</organism>
<dbReference type="AlphaFoldDB" id="L9L5Z0"/>
<dbReference type="InterPro" id="IPR040059">
    <property type="entry name" value="PUM3"/>
</dbReference>
<evidence type="ECO:0000259" key="2">
    <source>
        <dbReference type="Pfam" id="PF08144"/>
    </source>
</evidence>
<reference evidence="4" key="2">
    <citation type="journal article" date="2013" name="Nat. Commun.">
        <title>Genome of the Chinese tree shrew.</title>
        <authorList>
            <person name="Fan Y."/>
            <person name="Huang Z.Y."/>
            <person name="Cao C.C."/>
            <person name="Chen C.S."/>
            <person name="Chen Y.X."/>
            <person name="Fan D.D."/>
            <person name="He J."/>
            <person name="Hou H.L."/>
            <person name="Hu L."/>
            <person name="Hu X.T."/>
            <person name="Jiang X.T."/>
            <person name="Lai R."/>
            <person name="Lang Y.S."/>
            <person name="Liang B."/>
            <person name="Liao S.G."/>
            <person name="Mu D."/>
            <person name="Ma Y.Y."/>
            <person name="Niu Y.Y."/>
            <person name="Sun X.Q."/>
            <person name="Xia J.Q."/>
            <person name="Xiao J."/>
            <person name="Xiong Z.Q."/>
            <person name="Xu L."/>
            <person name="Yang L."/>
            <person name="Zhang Y."/>
            <person name="Zhao W."/>
            <person name="Zhao X.D."/>
            <person name="Zheng Y.T."/>
            <person name="Zhou J.M."/>
            <person name="Zhu Y.B."/>
            <person name="Zhang G.J."/>
            <person name="Wang J."/>
            <person name="Yao Y.G."/>
        </authorList>
    </citation>
    <scope>NUCLEOTIDE SEQUENCE [LARGE SCALE GENOMIC DNA]</scope>
</reference>
<gene>
    <name evidence="3" type="ORF">TREES_T100002623</name>
</gene>
<evidence type="ECO:0000313" key="3">
    <source>
        <dbReference type="EMBL" id="ELW70393.1"/>
    </source>
</evidence>
<dbReference type="GO" id="GO:0005730">
    <property type="term" value="C:nucleolus"/>
    <property type="evidence" value="ECO:0007669"/>
    <property type="project" value="TreeGrafter"/>
</dbReference>
<name>L9L5Z0_TUPCH</name>
<protein>
    <recommendedName>
        <fullName evidence="2">CPL domain-containing protein</fullName>
    </recommendedName>
</protein>
<sequence>MVLDKSACVLVADILGSATGDIQPAMDTIASLAAAEVHPGGRDGELHVAEHPAGHPVLKWLIEQDKKMKENGREGCFSKTLVKHVSMKNLKSWMNINQGTIILSSLLQSPDQEVANKVKAELKSLISTLERNKNPSKGIEILLEKLTA</sequence>
<accession>L9L5Z0</accession>
<dbReference type="STRING" id="246437.L9L5Z0"/>
<dbReference type="Proteomes" id="UP000011518">
    <property type="component" value="Unassembled WGS sequence"/>
</dbReference>
<proteinExistence type="predicted"/>
<dbReference type="PANTHER" id="PTHR13389">
    <property type="entry name" value="PUMILIO HOMOLOG 3"/>
    <property type="match status" value="1"/>
</dbReference>
<evidence type="ECO:0000256" key="1">
    <source>
        <dbReference type="ARBA" id="ARBA00022884"/>
    </source>
</evidence>
<evidence type="ECO:0000313" key="4">
    <source>
        <dbReference type="Proteomes" id="UP000011518"/>
    </source>
</evidence>
<dbReference type="GO" id="GO:0006417">
    <property type="term" value="P:regulation of translation"/>
    <property type="evidence" value="ECO:0007669"/>
    <property type="project" value="TreeGrafter"/>
</dbReference>
<dbReference type="GO" id="GO:0003729">
    <property type="term" value="F:mRNA binding"/>
    <property type="evidence" value="ECO:0007669"/>
    <property type="project" value="TreeGrafter"/>
</dbReference>
<keyword evidence="1" id="KW-0694">RNA-binding</keyword>
<dbReference type="EMBL" id="KB320497">
    <property type="protein sequence ID" value="ELW70393.1"/>
    <property type="molecule type" value="Genomic_DNA"/>
</dbReference>
<dbReference type="InterPro" id="IPR016024">
    <property type="entry name" value="ARM-type_fold"/>
</dbReference>
<feature type="domain" description="CPL" evidence="2">
    <location>
        <begin position="1"/>
        <end position="73"/>
    </location>
</feature>
<keyword evidence="4" id="KW-1185">Reference proteome</keyword>
<dbReference type="InParanoid" id="L9L5Z0"/>